<evidence type="ECO:0000313" key="1">
    <source>
        <dbReference type="EMBL" id="CAE6511007.1"/>
    </source>
</evidence>
<protein>
    <submittedName>
        <fullName evidence="1">Uncharacterized protein</fullName>
    </submittedName>
</protein>
<dbReference type="EMBL" id="CAJNAP010000024">
    <property type="protein sequence ID" value="CAE6511007.1"/>
    <property type="molecule type" value="Genomic_DNA"/>
</dbReference>
<sequence>MFLLFCVTRRIPWFTKQISQAFTTESTENTELFLLFRVIPRIP</sequence>
<reference evidence="1" key="1">
    <citation type="submission" date="2021-02" db="EMBL/GenBank/DDBJ databases">
        <authorList>
            <person name="Han P."/>
        </authorList>
    </citation>
    <scope>NUCLEOTIDE SEQUENCE</scope>
    <source>
        <strain evidence="1">Nitrosomonas nitrosa 18-3D</strain>
    </source>
</reference>
<accession>A0A8H8Z1V1</accession>
<gene>
    <name evidence="1" type="ORF">NMYAN_300008</name>
</gene>
<dbReference type="AlphaFoldDB" id="A0A8H8Z1V1"/>
<organism evidence="1 2">
    <name type="scientific">Nitrosomonas nitrosa</name>
    <dbReference type="NCBI Taxonomy" id="52442"/>
    <lineage>
        <taxon>Bacteria</taxon>
        <taxon>Pseudomonadati</taxon>
        <taxon>Pseudomonadota</taxon>
        <taxon>Betaproteobacteria</taxon>
        <taxon>Nitrosomonadales</taxon>
        <taxon>Nitrosomonadaceae</taxon>
        <taxon>Nitrosomonas</taxon>
    </lineage>
</organism>
<proteinExistence type="predicted"/>
<comment type="caution">
    <text evidence="1">The sequence shown here is derived from an EMBL/GenBank/DDBJ whole genome shotgun (WGS) entry which is preliminary data.</text>
</comment>
<name>A0A8H8Z1V1_9PROT</name>
<evidence type="ECO:0000313" key="2">
    <source>
        <dbReference type="Proteomes" id="UP000601736"/>
    </source>
</evidence>
<dbReference type="Proteomes" id="UP000601736">
    <property type="component" value="Unassembled WGS sequence"/>
</dbReference>